<accession>A0A1E3QJ37</accession>
<comment type="similarity">
    <text evidence="5">Belongs to the class I-like SAM-binding methyltransferase superfamily. EFM5 family.</text>
</comment>
<dbReference type="GO" id="GO:0016279">
    <property type="term" value="F:protein-lysine N-methyltransferase activity"/>
    <property type="evidence" value="ECO:0007669"/>
    <property type="project" value="UniProtKB-UniRule"/>
</dbReference>
<dbReference type="GO" id="GO:0005737">
    <property type="term" value="C:cytoplasm"/>
    <property type="evidence" value="ECO:0007669"/>
    <property type="project" value="UniProtKB-SubCell"/>
</dbReference>
<name>A0A1E3QJ37_9ASCO</name>
<evidence type="ECO:0000313" key="6">
    <source>
        <dbReference type="EMBL" id="ODQ77733.1"/>
    </source>
</evidence>
<dbReference type="InterPro" id="IPR041370">
    <property type="entry name" value="Mlase_EEF1AKMT1/ZCCHC4"/>
</dbReference>
<keyword evidence="2 5" id="KW-0963">Cytoplasm</keyword>
<sequence>MSDTDDEPITLSPYALQALLQFKEEEEERIAQLAKLQEVVATDVVEDKSILSIDTFKEDWNLSQFWYAEDTANLLADELLDGADADTVICIVSAPSVYSAIKQRDVVLPTKHIYLFEYDKRFELLAGKEHFGFYDYVEPFAYRHDLKGKVHRLLIDPPFLSDECQSKVALTAKSLLVEDKTVVNSLGELQYKLISSTGEVMAPVIRKAYPGVNMTDFVPQHKNGLSNLFACYASYEGKSWKFRDELYYTH</sequence>
<evidence type="ECO:0000256" key="5">
    <source>
        <dbReference type="HAMAP-Rule" id="MF_03187"/>
    </source>
</evidence>
<evidence type="ECO:0000313" key="7">
    <source>
        <dbReference type="Proteomes" id="UP000094336"/>
    </source>
</evidence>
<dbReference type="AlphaFoldDB" id="A0A1E3QJ37"/>
<dbReference type="RefSeq" id="XP_018983061.1">
    <property type="nucleotide sequence ID" value="XM_019132000.1"/>
</dbReference>
<evidence type="ECO:0000256" key="3">
    <source>
        <dbReference type="ARBA" id="ARBA00022603"/>
    </source>
</evidence>
<evidence type="ECO:0000256" key="2">
    <source>
        <dbReference type="ARBA" id="ARBA00022490"/>
    </source>
</evidence>
<comment type="subcellular location">
    <subcellularLocation>
        <location evidence="1 5">Cytoplasm</location>
    </subcellularLocation>
</comment>
<reference evidence="7" key="1">
    <citation type="submission" date="2016-05" db="EMBL/GenBank/DDBJ databases">
        <title>Comparative genomics of biotechnologically important yeasts.</title>
        <authorList>
            <consortium name="DOE Joint Genome Institute"/>
            <person name="Riley R."/>
            <person name="Haridas S."/>
            <person name="Wolfe K.H."/>
            <person name="Lopes M.R."/>
            <person name="Hittinger C.T."/>
            <person name="Goker M."/>
            <person name="Salamov A."/>
            <person name="Wisecaver J."/>
            <person name="Long T.M."/>
            <person name="Aerts A.L."/>
            <person name="Barry K."/>
            <person name="Choi C."/>
            <person name="Clum A."/>
            <person name="Coughlan A.Y."/>
            <person name="Deshpande S."/>
            <person name="Douglass A.P."/>
            <person name="Hanson S.J."/>
            <person name="Klenk H.-P."/>
            <person name="Labutti K."/>
            <person name="Lapidus A."/>
            <person name="Lindquist E."/>
            <person name="Lipzen A."/>
            <person name="Meier-Kolthoff J.P."/>
            <person name="Ohm R.A."/>
            <person name="Otillar R.P."/>
            <person name="Pangilinan J."/>
            <person name="Peng Y."/>
            <person name="Rokas A."/>
            <person name="Rosa C.A."/>
            <person name="Scheuner C."/>
            <person name="Sibirny A.A."/>
            <person name="Slot J.C."/>
            <person name="Stielow J.B."/>
            <person name="Sun H."/>
            <person name="Kurtzman C.P."/>
            <person name="Blackwell M."/>
            <person name="Grigoriev I.V."/>
            <person name="Jeffries T.W."/>
        </authorList>
    </citation>
    <scope>NUCLEOTIDE SEQUENCE [LARGE SCALE GENOMIC DNA]</scope>
    <source>
        <strain evidence="7">NRRL Y-12698</strain>
    </source>
</reference>
<dbReference type="EC" id="2.1.1.-" evidence="5"/>
<keyword evidence="7" id="KW-1185">Reference proteome</keyword>
<comment type="function">
    <text evidence="5">S-adenosyl-L-methionine-dependent protein-lysine N-methyltransferase that trimethylates elongation factor 1-alpha at 'Lys-79'.</text>
</comment>
<dbReference type="STRING" id="984486.A0A1E3QJ37"/>
<gene>
    <name evidence="5" type="primary">EFM5</name>
    <name evidence="6" type="ORF">BABINDRAFT_40958</name>
</gene>
<dbReference type="Pfam" id="PF10237">
    <property type="entry name" value="N6-adenineMlase"/>
    <property type="match status" value="1"/>
</dbReference>
<dbReference type="HAMAP" id="MF_03187">
    <property type="entry name" value="Methyltr_EFM5"/>
    <property type="match status" value="1"/>
</dbReference>
<dbReference type="PANTHER" id="PTHR13200:SF0">
    <property type="entry name" value="EEF1A LYSINE METHYLTRANSFERASE 1"/>
    <property type="match status" value="1"/>
</dbReference>
<keyword evidence="4 5" id="KW-0808">Transferase</keyword>
<dbReference type="Proteomes" id="UP000094336">
    <property type="component" value="Unassembled WGS sequence"/>
</dbReference>
<protein>
    <recommendedName>
        <fullName evidence="5">Protein-lysine N-methyltransferase EFM5</fullName>
        <ecNumber evidence="5">2.1.1.-</ecNumber>
    </recommendedName>
    <alternativeName>
        <fullName evidence="5">Elongation factor methyltransferase 5</fullName>
    </alternativeName>
</protein>
<evidence type="ECO:0000256" key="1">
    <source>
        <dbReference type="ARBA" id="ARBA00004496"/>
    </source>
</evidence>
<organism evidence="6 7">
    <name type="scientific">Babjeviella inositovora NRRL Y-12698</name>
    <dbReference type="NCBI Taxonomy" id="984486"/>
    <lineage>
        <taxon>Eukaryota</taxon>
        <taxon>Fungi</taxon>
        <taxon>Dikarya</taxon>
        <taxon>Ascomycota</taxon>
        <taxon>Saccharomycotina</taxon>
        <taxon>Pichiomycetes</taxon>
        <taxon>Serinales incertae sedis</taxon>
        <taxon>Babjeviella</taxon>
    </lineage>
</organism>
<keyword evidence="3 5" id="KW-0489">Methyltransferase</keyword>
<proteinExistence type="inferred from homology"/>
<dbReference type="OrthoDB" id="206354at2759"/>
<dbReference type="GeneID" id="30149853"/>
<dbReference type="EMBL" id="KV454439">
    <property type="protein sequence ID" value="ODQ77733.1"/>
    <property type="molecule type" value="Genomic_DNA"/>
</dbReference>
<dbReference type="InterPro" id="IPR019369">
    <property type="entry name" value="Efm5/EEF1AKMT1"/>
</dbReference>
<dbReference type="PANTHER" id="PTHR13200">
    <property type="entry name" value="EEF1A LYSINE METHYLTRANSFERASE 1"/>
    <property type="match status" value="1"/>
</dbReference>
<dbReference type="GO" id="GO:0032259">
    <property type="term" value="P:methylation"/>
    <property type="evidence" value="ECO:0007669"/>
    <property type="project" value="UniProtKB-KW"/>
</dbReference>
<evidence type="ECO:0000256" key="4">
    <source>
        <dbReference type="ARBA" id="ARBA00022679"/>
    </source>
</evidence>